<keyword evidence="2" id="KW-1185">Reference proteome</keyword>
<dbReference type="AlphaFoldDB" id="A0A2V1GZM7"/>
<name>A0A2V1GZM7_9GAMM</name>
<proteinExistence type="predicted"/>
<evidence type="ECO:0000313" key="1">
    <source>
        <dbReference type="EMBL" id="PVZ72504.1"/>
    </source>
</evidence>
<sequence>MLIFFTLSLKLDGIVEEVIVEIDSFSQLKEAMKGKVFHVTSMESLLEIKKSGCFLNNLSENRSSWFGNTNGYFRNKGCISFFDYRKIDDCPEWLPGRCNPLDILRHDSMALLVIKPEAYLKLVVPGRRETSKERKMNLVPMIEVGIKSSLSLKLIECAYLVYKKSPATIK</sequence>
<evidence type="ECO:0008006" key="3">
    <source>
        <dbReference type="Google" id="ProtNLM"/>
    </source>
</evidence>
<dbReference type="Proteomes" id="UP000244906">
    <property type="component" value="Unassembled WGS sequence"/>
</dbReference>
<protein>
    <recommendedName>
        <fullName evidence="3">DUF4433 domain-containing protein</fullName>
    </recommendedName>
</protein>
<gene>
    <name evidence="1" type="ORF">DC094_05745</name>
</gene>
<evidence type="ECO:0000313" key="2">
    <source>
        <dbReference type="Proteomes" id="UP000244906"/>
    </source>
</evidence>
<organism evidence="1 2">
    <name type="scientific">Pelagibaculum spongiae</name>
    <dbReference type="NCBI Taxonomy" id="2080658"/>
    <lineage>
        <taxon>Bacteria</taxon>
        <taxon>Pseudomonadati</taxon>
        <taxon>Pseudomonadota</taxon>
        <taxon>Gammaproteobacteria</taxon>
        <taxon>Oceanospirillales</taxon>
        <taxon>Pelagibaculum</taxon>
    </lineage>
</organism>
<accession>A0A2V1GZM7</accession>
<dbReference type="EMBL" id="QDDL01000001">
    <property type="protein sequence ID" value="PVZ72504.1"/>
    <property type="molecule type" value="Genomic_DNA"/>
</dbReference>
<comment type="caution">
    <text evidence="1">The sequence shown here is derived from an EMBL/GenBank/DDBJ whole genome shotgun (WGS) entry which is preliminary data.</text>
</comment>
<reference evidence="1 2" key="1">
    <citation type="submission" date="2018-04" db="EMBL/GenBank/DDBJ databases">
        <title>Thalassorhabdus spongiae gen. nov., sp. nov., isolated from a marine sponge in South-West Iceland.</title>
        <authorList>
            <person name="Knobloch S."/>
            <person name="Daussin A."/>
            <person name="Johannsson R."/>
            <person name="Marteinsson V.T."/>
        </authorList>
    </citation>
    <scope>NUCLEOTIDE SEQUENCE [LARGE SCALE GENOMIC DNA]</scope>
    <source>
        <strain evidence="1 2">Hp12</strain>
    </source>
</reference>